<comment type="subcellular location">
    <subcellularLocation>
        <location evidence="1 6">Cell membrane</location>
        <topology evidence="1 6">Multi-pass membrane protein</topology>
    </subcellularLocation>
</comment>
<feature type="transmembrane region" description="Helical" evidence="6">
    <location>
        <begin position="164"/>
        <end position="187"/>
    </location>
</feature>
<keyword evidence="9" id="KW-1185">Reference proteome</keyword>
<dbReference type="PANTHER" id="PTHR12677">
    <property type="entry name" value="GOLGI APPARATUS MEMBRANE PROTEIN TVP38-RELATED"/>
    <property type="match status" value="1"/>
</dbReference>
<evidence type="ECO:0000313" key="8">
    <source>
        <dbReference type="EMBL" id="AOM82962.1"/>
    </source>
</evidence>
<feature type="transmembrane region" description="Helical" evidence="6">
    <location>
        <begin position="43"/>
        <end position="61"/>
    </location>
</feature>
<comment type="similarity">
    <text evidence="6">Belongs to the TVP38/TMEM64 family.</text>
</comment>
<feature type="transmembrane region" description="Helical" evidence="6">
    <location>
        <begin position="89"/>
        <end position="106"/>
    </location>
</feature>
<evidence type="ECO:0000256" key="1">
    <source>
        <dbReference type="ARBA" id="ARBA00004651"/>
    </source>
</evidence>
<keyword evidence="5 6" id="KW-0472">Membrane</keyword>
<evidence type="ECO:0000256" key="2">
    <source>
        <dbReference type="ARBA" id="ARBA00022475"/>
    </source>
</evidence>
<dbReference type="EMBL" id="CP012502">
    <property type="protein sequence ID" value="AOM82962.1"/>
    <property type="molecule type" value="Genomic_DNA"/>
</dbReference>
<dbReference type="Proteomes" id="UP000094463">
    <property type="component" value="Chromosome"/>
</dbReference>
<feature type="domain" description="VTT" evidence="7">
    <location>
        <begin position="69"/>
        <end position="185"/>
    </location>
</feature>
<evidence type="ECO:0000256" key="4">
    <source>
        <dbReference type="ARBA" id="ARBA00022989"/>
    </source>
</evidence>
<dbReference type="STRING" id="632773.BBEV_1601"/>
<keyword evidence="2 6" id="KW-1003">Cell membrane</keyword>
<keyword evidence="3 6" id="KW-0812">Transmembrane</keyword>
<dbReference type="InterPro" id="IPR032816">
    <property type="entry name" value="VTT_dom"/>
</dbReference>
<accession>A0A1D7QVD3</accession>
<sequence>MLKGRPYIMPKKLILKIILFMLIAYTGYWLFNNFSTVGPEQLQHFMLSFGIIAPLVFILLFTIRPFVLFPASIMAMAGGLSFGPIIGPAVTYIGSLAGAALSFMVMRKLGHKIRAKKWQGRGEAIQRNIESNGFFYITALRIIPVVNFDFLSYLAALSRVKFSIYFKATMAGIIPGTFAFNFLGAAIVDLSPAMISITAGTFFIAFTIPVFIRKKMKQKNLDIDLLPDEQI</sequence>
<feature type="transmembrane region" description="Helical" evidence="6">
    <location>
        <begin position="193"/>
        <end position="212"/>
    </location>
</feature>
<protein>
    <recommendedName>
        <fullName evidence="6">TVP38/TMEM64 family membrane protein</fullName>
    </recommendedName>
</protein>
<name>A0A1D7QVD3_9BACI</name>
<evidence type="ECO:0000256" key="5">
    <source>
        <dbReference type="ARBA" id="ARBA00023136"/>
    </source>
</evidence>
<dbReference type="Pfam" id="PF09335">
    <property type="entry name" value="VTT_dom"/>
    <property type="match status" value="1"/>
</dbReference>
<gene>
    <name evidence="8" type="primary">ytxB-1</name>
    <name evidence="8" type="ORF">BBEV_1601</name>
</gene>
<feature type="transmembrane region" description="Helical" evidence="6">
    <location>
        <begin position="12"/>
        <end position="31"/>
    </location>
</feature>
<dbReference type="KEGG" id="bbev:BBEV_1601"/>
<keyword evidence="4 6" id="KW-1133">Transmembrane helix</keyword>
<evidence type="ECO:0000259" key="7">
    <source>
        <dbReference type="Pfam" id="PF09335"/>
    </source>
</evidence>
<proteinExistence type="inferred from homology"/>
<dbReference type="GO" id="GO:0005886">
    <property type="term" value="C:plasma membrane"/>
    <property type="evidence" value="ECO:0007669"/>
    <property type="project" value="UniProtKB-SubCell"/>
</dbReference>
<organism evidence="8 9">
    <name type="scientific">Salisediminibacterium beveridgei</name>
    <dbReference type="NCBI Taxonomy" id="632773"/>
    <lineage>
        <taxon>Bacteria</taxon>
        <taxon>Bacillati</taxon>
        <taxon>Bacillota</taxon>
        <taxon>Bacilli</taxon>
        <taxon>Bacillales</taxon>
        <taxon>Bacillaceae</taxon>
        <taxon>Salisediminibacterium</taxon>
    </lineage>
</organism>
<reference evidence="8 9" key="1">
    <citation type="submission" date="2015-08" db="EMBL/GenBank/DDBJ databases">
        <title>The complete genome sequence of Bacillus beveridgei MLTeJB.</title>
        <authorList>
            <person name="Hanson T.E."/>
            <person name="Mesa C."/>
            <person name="Basesman S.M."/>
            <person name="Oremland R.S."/>
        </authorList>
    </citation>
    <scope>NUCLEOTIDE SEQUENCE [LARGE SCALE GENOMIC DNA]</scope>
    <source>
        <strain evidence="8 9">MLTeJB</strain>
    </source>
</reference>
<evidence type="ECO:0000256" key="6">
    <source>
        <dbReference type="RuleBase" id="RU366058"/>
    </source>
</evidence>
<evidence type="ECO:0000313" key="9">
    <source>
        <dbReference type="Proteomes" id="UP000094463"/>
    </source>
</evidence>
<dbReference type="AlphaFoldDB" id="A0A1D7QVD3"/>
<evidence type="ECO:0000256" key="3">
    <source>
        <dbReference type="ARBA" id="ARBA00022692"/>
    </source>
</evidence>
<dbReference type="InterPro" id="IPR015414">
    <property type="entry name" value="TMEM64"/>
</dbReference>
<dbReference type="PANTHER" id="PTHR12677:SF59">
    <property type="entry name" value="GOLGI APPARATUS MEMBRANE PROTEIN TVP38-RELATED"/>
    <property type="match status" value="1"/>
</dbReference>